<dbReference type="InterPro" id="IPR036890">
    <property type="entry name" value="HATPase_C_sf"/>
</dbReference>
<dbReference type="SUPFAM" id="SSF55785">
    <property type="entry name" value="PYP-like sensor domain (PAS domain)"/>
    <property type="match status" value="1"/>
</dbReference>
<dbReference type="InterPro" id="IPR001610">
    <property type="entry name" value="PAC"/>
</dbReference>
<dbReference type="PANTHER" id="PTHR42878">
    <property type="entry name" value="TWO-COMPONENT HISTIDINE KINASE"/>
    <property type="match status" value="1"/>
</dbReference>
<keyword evidence="7" id="KW-0175">Coiled coil</keyword>
<dbReference type="Gene3D" id="3.30.450.20">
    <property type="entry name" value="PAS domain"/>
    <property type="match status" value="1"/>
</dbReference>
<dbReference type="EMBL" id="JBHSCY010000002">
    <property type="protein sequence ID" value="MFC4269553.1"/>
    <property type="molecule type" value="Genomic_DNA"/>
</dbReference>
<protein>
    <recommendedName>
        <fullName evidence="2">histidine kinase</fullName>
        <ecNumber evidence="2">2.7.13.3</ecNumber>
    </recommendedName>
</protein>
<keyword evidence="11" id="KW-0067">ATP-binding</keyword>
<dbReference type="InterPro" id="IPR035965">
    <property type="entry name" value="PAS-like_dom_sf"/>
</dbReference>
<gene>
    <name evidence="11" type="ORF">ACFOWD_11600</name>
</gene>
<organism evidence="11 12">
    <name type="scientific">Polaribacter marinivivus</name>
    <dbReference type="NCBI Taxonomy" id="1524260"/>
    <lineage>
        <taxon>Bacteria</taxon>
        <taxon>Pseudomonadati</taxon>
        <taxon>Bacteroidota</taxon>
        <taxon>Flavobacteriia</taxon>
        <taxon>Flavobacteriales</taxon>
        <taxon>Flavobacteriaceae</taxon>
    </lineage>
</organism>
<dbReference type="InterPro" id="IPR004358">
    <property type="entry name" value="Sig_transdc_His_kin-like_C"/>
</dbReference>
<evidence type="ECO:0000256" key="1">
    <source>
        <dbReference type="ARBA" id="ARBA00000085"/>
    </source>
</evidence>
<comment type="catalytic activity">
    <reaction evidence="1">
        <text>ATP + protein L-histidine = ADP + protein N-phospho-L-histidine.</text>
        <dbReference type="EC" id="2.7.13.3"/>
    </reaction>
</comment>
<evidence type="ECO:0000259" key="8">
    <source>
        <dbReference type="PROSITE" id="PS50109"/>
    </source>
</evidence>
<accession>A0ABV8RB99</accession>
<comment type="caution">
    <text evidence="11">The sequence shown here is derived from an EMBL/GenBank/DDBJ whole genome shotgun (WGS) entry which is preliminary data.</text>
</comment>
<dbReference type="InterPro" id="IPR003594">
    <property type="entry name" value="HATPase_dom"/>
</dbReference>
<dbReference type="InterPro" id="IPR036097">
    <property type="entry name" value="HisK_dim/P_sf"/>
</dbReference>
<dbReference type="SUPFAM" id="SSF47384">
    <property type="entry name" value="Homodimeric domain of signal transducing histidine kinase"/>
    <property type="match status" value="1"/>
</dbReference>
<dbReference type="InterPro" id="IPR050351">
    <property type="entry name" value="BphY/WalK/GraS-like"/>
</dbReference>
<evidence type="ECO:0000256" key="3">
    <source>
        <dbReference type="ARBA" id="ARBA00022553"/>
    </source>
</evidence>
<sequence length="570" mass="65429">MDNNKVDILDRALKRQKEARKTAEQILEQRSLELFNTSEELKRVNKQLEEVLDEKNTQLKGVFENINDAYLVMNLNGEVLKMNDIAERFFGYSMDESPNVVDLIYKEDYLYAMSSFQELIEKGKFSGFTARIITKEKKIKWVNINAITILDKNNQPIAAQGVIRDITEEREKQIVLDLINNIAQSILGKEEINEIASEISSKIAKYLNTNDCIIYLLDNDSKTLEQIAAYGQKQQKDNSIFNRIILPIGKGIVGTVAKIGKSEIIHDTSKDDRYILDDKIRYSEITVPIINNGEVIGIIDAEHEQKNYFNEDQLETVENIANLVALQLKSALNIRERKKVEDKNKELLEKLTISNEELKEYAHIVSHDLKSPLRSIAALSTWIKMDNLDCFDKNSLEYFDDLEMTLEKMEGLISDVLKFSKVESKDQEEEVDLDFLVRDLIKMLYVPDNITVKILSKLPSVIGDKTKLQQIFQNLISNAVKFNNKENGIITIGVEDQNSFYKFTITDNGIGIDKKHFDKIFKIFQSLKEAKDSSGIGLSIVKKIVNLYQGEIWLDSEINKGTTFYFTLKK</sequence>
<evidence type="ECO:0000313" key="12">
    <source>
        <dbReference type="Proteomes" id="UP001595826"/>
    </source>
</evidence>
<dbReference type="PANTHER" id="PTHR42878:SF15">
    <property type="entry name" value="BACTERIOPHYTOCHROME"/>
    <property type="match status" value="1"/>
</dbReference>
<dbReference type="EC" id="2.7.13.3" evidence="2"/>
<evidence type="ECO:0000259" key="9">
    <source>
        <dbReference type="PROSITE" id="PS50112"/>
    </source>
</evidence>
<dbReference type="SMART" id="SM00387">
    <property type="entry name" value="HATPase_c"/>
    <property type="match status" value="1"/>
</dbReference>
<name>A0ABV8RB99_9FLAO</name>
<evidence type="ECO:0000256" key="6">
    <source>
        <dbReference type="ARBA" id="ARBA00023136"/>
    </source>
</evidence>
<dbReference type="Pfam" id="PF02518">
    <property type="entry name" value="HATPase_c"/>
    <property type="match status" value="1"/>
</dbReference>
<evidence type="ECO:0000259" key="10">
    <source>
        <dbReference type="PROSITE" id="PS50113"/>
    </source>
</evidence>
<dbReference type="Gene3D" id="1.10.287.130">
    <property type="match status" value="1"/>
</dbReference>
<dbReference type="GO" id="GO:0005524">
    <property type="term" value="F:ATP binding"/>
    <property type="evidence" value="ECO:0007669"/>
    <property type="project" value="UniProtKB-KW"/>
</dbReference>
<dbReference type="SMART" id="SM00086">
    <property type="entry name" value="PAC"/>
    <property type="match status" value="1"/>
</dbReference>
<dbReference type="PRINTS" id="PR00344">
    <property type="entry name" value="BCTRLSENSOR"/>
</dbReference>
<dbReference type="Pfam" id="PF01590">
    <property type="entry name" value="GAF"/>
    <property type="match status" value="1"/>
</dbReference>
<reference evidence="12" key="1">
    <citation type="journal article" date="2019" name="Int. J. Syst. Evol. Microbiol.">
        <title>The Global Catalogue of Microorganisms (GCM) 10K type strain sequencing project: providing services to taxonomists for standard genome sequencing and annotation.</title>
        <authorList>
            <consortium name="The Broad Institute Genomics Platform"/>
            <consortium name="The Broad Institute Genome Sequencing Center for Infectious Disease"/>
            <person name="Wu L."/>
            <person name="Ma J."/>
        </authorList>
    </citation>
    <scope>NUCLEOTIDE SEQUENCE [LARGE SCALE GENOMIC DNA]</scope>
    <source>
        <strain evidence="12">CECT 8655</strain>
    </source>
</reference>
<dbReference type="InterPro" id="IPR005467">
    <property type="entry name" value="His_kinase_dom"/>
</dbReference>
<dbReference type="PROSITE" id="PS50113">
    <property type="entry name" value="PAC"/>
    <property type="match status" value="1"/>
</dbReference>
<dbReference type="SMART" id="SM00065">
    <property type="entry name" value="GAF"/>
    <property type="match status" value="1"/>
</dbReference>
<dbReference type="PROSITE" id="PS50109">
    <property type="entry name" value="HIS_KIN"/>
    <property type="match status" value="1"/>
</dbReference>
<dbReference type="Pfam" id="PF08447">
    <property type="entry name" value="PAS_3"/>
    <property type="match status" value="1"/>
</dbReference>
<keyword evidence="6" id="KW-0472">Membrane</keyword>
<feature type="domain" description="PAS" evidence="9">
    <location>
        <begin position="55"/>
        <end position="96"/>
    </location>
</feature>
<dbReference type="InterPro" id="IPR003018">
    <property type="entry name" value="GAF"/>
</dbReference>
<feature type="coiled-coil region" evidence="7">
    <location>
        <begin position="9"/>
        <end position="65"/>
    </location>
</feature>
<dbReference type="Proteomes" id="UP001595826">
    <property type="component" value="Unassembled WGS sequence"/>
</dbReference>
<evidence type="ECO:0000256" key="7">
    <source>
        <dbReference type="SAM" id="Coils"/>
    </source>
</evidence>
<keyword evidence="3" id="KW-0597">Phosphoprotein</keyword>
<evidence type="ECO:0000256" key="2">
    <source>
        <dbReference type="ARBA" id="ARBA00012438"/>
    </source>
</evidence>
<dbReference type="SUPFAM" id="SSF55874">
    <property type="entry name" value="ATPase domain of HSP90 chaperone/DNA topoisomerase II/histidine kinase"/>
    <property type="match status" value="1"/>
</dbReference>
<proteinExistence type="predicted"/>
<dbReference type="InterPro" id="IPR029016">
    <property type="entry name" value="GAF-like_dom_sf"/>
</dbReference>
<dbReference type="Gene3D" id="3.30.565.10">
    <property type="entry name" value="Histidine kinase-like ATPase, C-terminal domain"/>
    <property type="match status" value="1"/>
</dbReference>
<dbReference type="InterPro" id="IPR013655">
    <property type="entry name" value="PAS_fold_3"/>
</dbReference>
<dbReference type="CDD" id="cd00082">
    <property type="entry name" value="HisKA"/>
    <property type="match status" value="1"/>
</dbReference>
<keyword evidence="11" id="KW-0547">Nucleotide-binding</keyword>
<evidence type="ECO:0000313" key="11">
    <source>
        <dbReference type="EMBL" id="MFC4269553.1"/>
    </source>
</evidence>
<evidence type="ECO:0000256" key="4">
    <source>
        <dbReference type="ARBA" id="ARBA00022679"/>
    </source>
</evidence>
<dbReference type="InterPro" id="IPR003661">
    <property type="entry name" value="HisK_dim/P_dom"/>
</dbReference>
<feature type="domain" description="PAC" evidence="10">
    <location>
        <begin position="126"/>
        <end position="178"/>
    </location>
</feature>
<dbReference type="InterPro" id="IPR000014">
    <property type="entry name" value="PAS"/>
</dbReference>
<dbReference type="CDD" id="cd00130">
    <property type="entry name" value="PAS"/>
    <property type="match status" value="1"/>
</dbReference>
<evidence type="ECO:0000256" key="5">
    <source>
        <dbReference type="ARBA" id="ARBA00022777"/>
    </source>
</evidence>
<dbReference type="Pfam" id="PF00512">
    <property type="entry name" value="HisKA"/>
    <property type="match status" value="1"/>
</dbReference>
<dbReference type="RefSeq" id="WP_377410727.1">
    <property type="nucleotide sequence ID" value="NZ_JBHSCY010000002.1"/>
</dbReference>
<dbReference type="InterPro" id="IPR000700">
    <property type="entry name" value="PAS-assoc_C"/>
</dbReference>
<dbReference type="SMART" id="SM00388">
    <property type="entry name" value="HisKA"/>
    <property type="match status" value="1"/>
</dbReference>
<keyword evidence="4" id="KW-0808">Transferase</keyword>
<keyword evidence="5" id="KW-0418">Kinase</keyword>
<dbReference type="Gene3D" id="3.30.450.40">
    <property type="match status" value="1"/>
</dbReference>
<dbReference type="NCBIfam" id="TIGR00229">
    <property type="entry name" value="sensory_box"/>
    <property type="match status" value="1"/>
</dbReference>
<dbReference type="SUPFAM" id="SSF55781">
    <property type="entry name" value="GAF domain-like"/>
    <property type="match status" value="1"/>
</dbReference>
<keyword evidence="12" id="KW-1185">Reference proteome</keyword>
<feature type="domain" description="Histidine kinase" evidence="8">
    <location>
        <begin position="364"/>
        <end position="570"/>
    </location>
</feature>
<dbReference type="PROSITE" id="PS50112">
    <property type="entry name" value="PAS"/>
    <property type="match status" value="1"/>
</dbReference>